<dbReference type="AlphaFoldDB" id="A0A0W0G804"/>
<sequence length="49" mass="5764">MSKDHVGPNMEALASEHTHLEEYWWMCWLFEGTGTQKLKLPSELEETDQ</sequence>
<evidence type="ECO:0000313" key="2">
    <source>
        <dbReference type="Proteomes" id="UP000054988"/>
    </source>
</evidence>
<protein>
    <submittedName>
        <fullName evidence="1">Hypothetical DUF1212-domain-containing protein</fullName>
    </submittedName>
</protein>
<name>A0A0W0G804_MONRR</name>
<dbReference type="Proteomes" id="UP000054988">
    <property type="component" value="Unassembled WGS sequence"/>
</dbReference>
<comment type="caution">
    <text evidence="1">The sequence shown here is derived from an EMBL/GenBank/DDBJ whole genome shotgun (WGS) entry which is preliminary data.</text>
</comment>
<organism evidence="1 2">
    <name type="scientific">Moniliophthora roreri</name>
    <name type="common">Frosty pod rot fungus</name>
    <name type="synonym">Monilia roreri</name>
    <dbReference type="NCBI Taxonomy" id="221103"/>
    <lineage>
        <taxon>Eukaryota</taxon>
        <taxon>Fungi</taxon>
        <taxon>Dikarya</taxon>
        <taxon>Basidiomycota</taxon>
        <taxon>Agaricomycotina</taxon>
        <taxon>Agaricomycetes</taxon>
        <taxon>Agaricomycetidae</taxon>
        <taxon>Agaricales</taxon>
        <taxon>Marasmiineae</taxon>
        <taxon>Marasmiaceae</taxon>
        <taxon>Moniliophthora</taxon>
    </lineage>
</organism>
<accession>A0A0W0G804</accession>
<proteinExistence type="predicted"/>
<evidence type="ECO:0000313" key="1">
    <source>
        <dbReference type="EMBL" id="KTB44685.1"/>
    </source>
</evidence>
<gene>
    <name evidence="1" type="ORF">WG66_2738</name>
</gene>
<reference evidence="1 2" key="1">
    <citation type="submission" date="2015-12" db="EMBL/GenBank/DDBJ databases">
        <title>Draft genome sequence of Moniliophthora roreri, the causal agent of frosty pod rot of cacao.</title>
        <authorList>
            <person name="Aime M.C."/>
            <person name="Diaz-Valderrama J.R."/>
            <person name="Kijpornyongpan T."/>
            <person name="Phillips-Mora W."/>
        </authorList>
    </citation>
    <scope>NUCLEOTIDE SEQUENCE [LARGE SCALE GENOMIC DNA]</scope>
    <source>
        <strain evidence="1 2">MCA 2952</strain>
    </source>
</reference>
<dbReference type="EMBL" id="LATX01000877">
    <property type="protein sequence ID" value="KTB44685.1"/>
    <property type="molecule type" value="Genomic_DNA"/>
</dbReference>